<accession>A0A7G9Z680</accession>
<reference evidence="1" key="1">
    <citation type="submission" date="2020-06" db="EMBL/GenBank/DDBJ databases">
        <title>Unique genomic features of the anaerobic methanotrophic archaea.</title>
        <authorList>
            <person name="Chadwick G.L."/>
            <person name="Skennerton C.T."/>
            <person name="Laso-Perez R."/>
            <person name="Leu A.O."/>
            <person name="Speth D.R."/>
            <person name="Yu H."/>
            <person name="Morgan-Lang C."/>
            <person name="Hatzenpichler R."/>
            <person name="Goudeau D."/>
            <person name="Malmstrom R."/>
            <person name="Brazelton W.J."/>
            <person name="Woyke T."/>
            <person name="Hallam S.J."/>
            <person name="Tyson G.W."/>
            <person name="Wegener G."/>
            <person name="Boetius A."/>
            <person name="Orphan V."/>
        </authorList>
    </citation>
    <scope>NUCLEOTIDE SEQUENCE</scope>
</reference>
<proteinExistence type="predicted"/>
<name>A0A7G9Z680_9EURY</name>
<protein>
    <submittedName>
        <fullName evidence="1">Uncharacterized protein</fullName>
    </submittedName>
</protein>
<dbReference type="EMBL" id="MT631628">
    <property type="protein sequence ID" value="QNO55764.1"/>
    <property type="molecule type" value="Genomic_DNA"/>
</dbReference>
<sequence length="58" mass="6663">MEIIQREVEGRMDFEISNLPDDYLILSLGADERAIKPLKLYGREMLTPIGLKRAADEK</sequence>
<gene>
    <name evidence="1" type="ORF">HKFFHJMH_00014</name>
</gene>
<organism evidence="1">
    <name type="scientific">Candidatus Methanophaga sp. ANME-1 ERB7</name>
    <dbReference type="NCBI Taxonomy" id="2759913"/>
    <lineage>
        <taxon>Archaea</taxon>
        <taxon>Methanobacteriati</taxon>
        <taxon>Methanobacteriota</taxon>
        <taxon>Stenosarchaea group</taxon>
        <taxon>Methanomicrobia</taxon>
        <taxon>Candidatus Methanophagales</taxon>
        <taxon>Candidatus Methanophagaceae</taxon>
        <taxon>Candidatus Methanophaga</taxon>
    </lineage>
</organism>
<dbReference type="AlphaFoldDB" id="A0A7G9Z680"/>
<evidence type="ECO:0000313" key="1">
    <source>
        <dbReference type="EMBL" id="QNO55764.1"/>
    </source>
</evidence>